<reference evidence="3" key="2">
    <citation type="submission" date="2022-01" db="EMBL/GenBank/DDBJ databases">
        <authorList>
            <person name="Yamashiro T."/>
            <person name="Shiraishi A."/>
            <person name="Satake H."/>
            <person name="Nakayama K."/>
        </authorList>
    </citation>
    <scope>NUCLEOTIDE SEQUENCE</scope>
</reference>
<reference evidence="3" key="1">
    <citation type="journal article" date="2022" name="Int. J. Mol. Sci.">
        <title>Draft Genome of Tanacetum Coccineum: Genomic Comparison of Closely Related Tanacetum-Family Plants.</title>
        <authorList>
            <person name="Yamashiro T."/>
            <person name="Shiraishi A."/>
            <person name="Nakayama K."/>
            <person name="Satake H."/>
        </authorList>
    </citation>
    <scope>NUCLEOTIDE SEQUENCE</scope>
</reference>
<dbReference type="Pfam" id="PF07727">
    <property type="entry name" value="RVT_2"/>
    <property type="match status" value="1"/>
</dbReference>
<protein>
    <submittedName>
        <fullName evidence="3">Retrovirus-related pol polyprotein from transposon TNT 1-94</fullName>
    </submittedName>
</protein>
<dbReference type="InterPro" id="IPR043502">
    <property type="entry name" value="DNA/RNA_pol_sf"/>
</dbReference>
<name>A0ABQ5EJT1_9ASTR</name>
<organism evidence="3 4">
    <name type="scientific">Tanacetum coccineum</name>
    <dbReference type="NCBI Taxonomy" id="301880"/>
    <lineage>
        <taxon>Eukaryota</taxon>
        <taxon>Viridiplantae</taxon>
        <taxon>Streptophyta</taxon>
        <taxon>Embryophyta</taxon>
        <taxon>Tracheophyta</taxon>
        <taxon>Spermatophyta</taxon>
        <taxon>Magnoliopsida</taxon>
        <taxon>eudicotyledons</taxon>
        <taxon>Gunneridae</taxon>
        <taxon>Pentapetalae</taxon>
        <taxon>asterids</taxon>
        <taxon>campanulids</taxon>
        <taxon>Asterales</taxon>
        <taxon>Asteraceae</taxon>
        <taxon>Asteroideae</taxon>
        <taxon>Anthemideae</taxon>
        <taxon>Anthemidinae</taxon>
        <taxon>Tanacetum</taxon>
    </lineage>
</organism>
<evidence type="ECO:0000259" key="2">
    <source>
        <dbReference type="Pfam" id="PF07727"/>
    </source>
</evidence>
<feature type="compositionally biased region" description="Basic and acidic residues" evidence="1">
    <location>
        <begin position="121"/>
        <end position="134"/>
    </location>
</feature>
<dbReference type="InterPro" id="IPR013103">
    <property type="entry name" value="RVT_2"/>
</dbReference>
<sequence>MAARASFSTDTRMVKIPLPKSGLLKDYLLDDLSSCSSNGFRSYPRRQCCTKSFHLSKRGFWKKTSGQSDKVFKRLDSFKEPGGLFGINLAQTDKVTTTTTNTPDRKQATTTTTTTTTGANEKTKKDGESEKKEQFSPVSVMDFPFDNDNDEEDEVTSPFQPSHLYIEGSKPKLMHKVHRIKSLAQLKPVRLEDRITLSESRAHDQQEFSPEENQTEKKVAALLQLLKTTMPSDHYLCDSTMTENVLLSYFSEQVTDGNVSNYEILQEAKDWLNGQTKETFESENYKPAYIKDMEKGATWTNYNQQVGKEEVGLELENEVLASLFSTGRAIWHERAVWHEPGQFSSELNNISLELYTVQRVYFDIKWICVFTHIKDQTVIRNKARLVAKGYAQEEGIDFEESFAPVARLEAVRIFVAYAAHKSFPIYQMDVKTAFLNGPLKEEVYVAQPDGFVDPDHPDKVYRLRKALYGLKQAPRAWYDELSKFLISKGFTIGIIDPTLFTIKYGEDILLVQIYVDDIIFGSTNPKFSKRFEKLMHSRFEMSLMGEMKFFLGLQIHQSPRGIFINQAKYTLEILKKHGMEKGQSIGTPMAMKPKLDADLSGEPVDQTDYRSKIGSLMYLTSSRPDIVQAVCYCARYQARPTEKHLKEVKRIFRYLRGTINMGLWYPKDSGFELTAFSDVDHAGCIDTRKSTSGGI</sequence>
<keyword evidence="4" id="KW-1185">Reference proteome</keyword>
<dbReference type="Proteomes" id="UP001151760">
    <property type="component" value="Unassembled WGS sequence"/>
</dbReference>
<comment type="caution">
    <text evidence="3">The sequence shown here is derived from an EMBL/GenBank/DDBJ whole genome shotgun (WGS) entry which is preliminary data.</text>
</comment>
<proteinExistence type="predicted"/>
<dbReference type="SUPFAM" id="SSF56672">
    <property type="entry name" value="DNA/RNA polymerases"/>
    <property type="match status" value="1"/>
</dbReference>
<dbReference type="PANTHER" id="PTHR33623:SF4">
    <property type="entry name" value="DUF4378 DOMAIN-CONTAINING PROTEIN"/>
    <property type="match status" value="1"/>
</dbReference>
<gene>
    <name evidence="3" type="ORF">Tco_0977320</name>
</gene>
<accession>A0ABQ5EJT1</accession>
<feature type="region of interest" description="Disordered" evidence="1">
    <location>
        <begin position="96"/>
        <end position="135"/>
    </location>
</feature>
<dbReference type="EMBL" id="BQNB010016383">
    <property type="protein sequence ID" value="GJT51163.1"/>
    <property type="molecule type" value="Genomic_DNA"/>
</dbReference>
<evidence type="ECO:0000256" key="1">
    <source>
        <dbReference type="SAM" id="MobiDB-lite"/>
    </source>
</evidence>
<evidence type="ECO:0000313" key="3">
    <source>
        <dbReference type="EMBL" id="GJT51163.1"/>
    </source>
</evidence>
<feature type="domain" description="Reverse transcriptase Ty1/copia-type" evidence="2">
    <location>
        <begin position="365"/>
        <end position="589"/>
    </location>
</feature>
<dbReference type="PANTHER" id="PTHR33623">
    <property type="entry name" value="OS04G0572500 PROTEIN"/>
    <property type="match status" value="1"/>
</dbReference>
<evidence type="ECO:0000313" key="4">
    <source>
        <dbReference type="Proteomes" id="UP001151760"/>
    </source>
</evidence>